<comment type="subunit">
    <text evidence="4 9">Component of 250-400 kDa complexes called cytochrome oxidase assembly intermediates or COA complexes.</text>
</comment>
<dbReference type="GO" id="GO:0033617">
    <property type="term" value="P:mitochondrial respiratory chain complex IV assembly"/>
    <property type="evidence" value="ECO:0007669"/>
    <property type="project" value="UniProtKB-UniRule"/>
</dbReference>
<organism evidence="12 13">
    <name type="scientific">Schizosaccharomyces osmophilus</name>
    <dbReference type="NCBI Taxonomy" id="2545709"/>
    <lineage>
        <taxon>Eukaryota</taxon>
        <taxon>Fungi</taxon>
        <taxon>Dikarya</taxon>
        <taxon>Ascomycota</taxon>
        <taxon>Taphrinomycotina</taxon>
        <taxon>Schizosaccharomycetes</taxon>
        <taxon>Schizosaccharomycetales</taxon>
        <taxon>Schizosaccharomycetaceae</taxon>
        <taxon>Schizosaccharomyces</taxon>
    </lineage>
</organism>
<evidence type="ECO:0000256" key="5">
    <source>
        <dbReference type="ARBA" id="ARBA00022692"/>
    </source>
</evidence>
<name>A0AAE9WDE6_9SCHI</name>
<feature type="compositionally biased region" description="Polar residues" evidence="10">
    <location>
        <begin position="67"/>
        <end position="80"/>
    </location>
</feature>
<evidence type="ECO:0000313" key="13">
    <source>
        <dbReference type="Proteomes" id="UP001212411"/>
    </source>
</evidence>
<evidence type="ECO:0000256" key="1">
    <source>
        <dbReference type="ARBA" id="ARBA00003064"/>
    </source>
</evidence>
<keyword evidence="6" id="KW-1133">Transmembrane helix</keyword>
<comment type="similarity">
    <text evidence="3 9">Belongs to the COA3 family.</text>
</comment>
<dbReference type="GO" id="GO:0005743">
    <property type="term" value="C:mitochondrial inner membrane"/>
    <property type="evidence" value="ECO:0007669"/>
    <property type="project" value="UniProtKB-UniRule"/>
</dbReference>
<evidence type="ECO:0000256" key="9">
    <source>
        <dbReference type="RuleBase" id="RU367056"/>
    </source>
</evidence>
<evidence type="ECO:0000313" key="12">
    <source>
        <dbReference type="EMBL" id="WBW73870.1"/>
    </source>
</evidence>
<evidence type="ECO:0000256" key="3">
    <source>
        <dbReference type="ARBA" id="ARBA00007035"/>
    </source>
</evidence>
<reference evidence="12 13" key="1">
    <citation type="journal article" date="2023" name="G3 (Bethesda)">
        <title>A high-quality reference genome for the fission yeast Schizosaccharomyces osmophilus.</title>
        <authorList>
            <person name="Jia G.S."/>
            <person name="Zhang W.C."/>
            <person name="Liang Y."/>
            <person name="Liu X.H."/>
            <person name="Rhind N."/>
            <person name="Pidoux A."/>
            <person name="Brysch-Herzberg M."/>
            <person name="Du L.L."/>
        </authorList>
    </citation>
    <scope>NUCLEOTIDE SEQUENCE [LARGE SCALE GENOMIC DNA]</scope>
    <source>
        <strain evidence="12 13">CBS 15793</strain>
    </source>
</reference>
<dbReference type="RefSeq" id="XP_056038113.1">
    <property type="nucleotide sequence ID" value="XM_056182300.1"/>
</dbReference>
<accession>A0AAE9WDE6</accession>
<dbReference type="AlphaFoldDB" id="A0AAE9WDE6"/>
<dbReference type="PANTHER" id="PTHR15642:SF3">
    <property type="entry name" value="CYTOCHROME C OXIDASE ASSEMBLY FACTOR 3 HOMOLOG, MITOCHONDRIAL"/>
    <property type="match status" value="1"/>
</dbReference>
<comment type="subcellular location">
    <subcellularLocation>
        <location evidence="2">Mitochondrion membrane</location>
        <topology evidence="2">Single-pass membrane protein</topology>
    </subcellularLocation>
</comment>
<evidence type="ECO:0000256" key="6">
    <source>
        <dbReference type="ARBA" id="ARBA00022989"/>
    </source>
</evidence>
<dbReference type="KEGG" id="som:SOMG_03510"/>
<feature type="region of interest" description="Disordered" evidence="10">
    <location>
        <begin position="60"/>
        <end position="80"/>
    </location>
</feature>
<evidence type="ECO:0000256" key="7">
    <source>
        <dbReference type="ARBA" id="ARBA00023128"/>
    </source>
</evidence>
<proteinExistence type="inferred from homology"/>
<evidence type="ECO:0000259" key="11">
    <source>
        <dbReference type="Pfam" id="PF09813"/>
    </source>
</evidence>
<evidence type="ECO:0000256" key="2">
    <source>
        <dbReference type="ARBA" id="ARBA00004304"/>
    </source>
</evidence>
<keyword evidence="7 9" id="KW-0496">Mitochondrion</keyword>
<dbReference type="Pfam" id="PF09813">
    <property type="entry name" value="Coa3_cc"/>
    <property type="match status" value="1"/>
</dbReference>
<dbReference type="InterPro" id="IPR041752">
    <property type="entry name" value="Coa3"/>
</dbReference>
<gene>
    <name evidence="12" type="primary">coa3</name>
    <name evidence="12" type="ORF">SOMG_03510</name>
</gene>
<dbReference type="PANTHER" id="PTHR15642">
    <property type="entry name" value="CYTOCHROME C OXIDASE ASSEMBLY FACTOR 3, MITOCHONDRIAL"/>
    <property type="match status" value="1"/>
</dbReference>
<keyword evidence="13" id="KW-1185">Reference proteome</keyword>
<dbReference type="InterPro" id="IPR018628">
    <property type="entry name" value="Coa3_CC"/>
</dbReference>
<dbReference type="EMBL" id="CP115612">
    <property type="protein sequence ID" value="WBW73870.1"/>
    <property type="molecule type" value="Genomic_DNA"/>
</dbReference>
<keyword evidence="8" id="KW-0472">Membrane</keyword>
<protein>
    <recommendedName>
        <fullName evidence="9">Cytochrome c oxidase assembly factor 3</fullName>
    </recommendedName>
</protein>
<evidence type="ECO:0000256" key="4">
    <source>
        <dbReference type="ARBA" id="ARBA00011351"/>
    </source>
</evidence>
<keyword evidence="5" id="KW-0812">Transmembrane</keyword>
<evidence type="ECO:0000256" key="10">
    <source>
        <dbReference type="SAM" id="MobiDB-lite"/>
    </source>
</evidence>
<dbReference type="Proteomes" id="UP001212411">
    <property type="component" value="Chromosome 2"/>
</dbReference>
<dbReference type="GeneID" id="80876989"/>
<evidence type="ECO:0000256" key="8">
    <source>
        <dbReference type="ARBA" id="ARBA00023136"/>
    </source>
</evidence>
<keyword evidence="9" id="KW-0999">Mitochondrion inner membrane</keyword>
<feature type="domain" description="Cytochrome c oxidase assembly factor 3 mitochondrial coiled-coil" evidence="11">
    <location>
        <begin position="8"/>
        <end position="56"/>
    </location>
</feature>
<sequence length="80" mass="9168">MSQNSRAFENARRPFRTKNLITALGLGGLALGTFAYSIYKVHQDTLEDVVMTPEIREKIERERKQSQELQDQSSMKNPPT</sequence>
<comment type="function">
    <text evidence="1 9">Required for assembly of cytochrome c oxidase (complex IV).</text>
</comment>